<evidence type="ECO:0000256" key="2">
    <source>
        <dbReference type="ARBA" id="ARBA00021982"/>
    </source>
</evidence>
<dbReference type="GO" id="GO:0006298">
    <property type="term" value="P:mismatch repair"/>
    <property type="evidence" value="ECO:0007669"/>
    <property type="project" value="UniProtKB-UniRule"/>
</dbReference>
<reference evidence="12 13" key="1">
    <citation type="submission" date="2018-06" db="EMBL/GenBank/DDBJ databases">
        <title>Genomic Encyclopedia of Archaeal and Bacterial Type Strains, Phase II (KMG-II): from individual species to whole genera.</title>
        <authorList>
            <person name="Goeker M."/>
        </authorList>
    </citation>
    <scope>NUCLEOTIDE SEQUENCE [LARGE SCALE GENOMIC DNA]</scope>
    <source>
        <strain evidence="12 13">DSM 23241</strain>
    </source>
</reference>
<dbReference type="PIRSF" id="PIRSF037677">
    <property type="entry name" value="DNA_mis_repair_Msh6"/>
    <property type="match status" value="1"/>
</dbReference>
<accession>A0A2W7S939</accession>
<name>A0A2W7S939_9BACT</name>
<dbReference type="SUPFAM" id="SSF55271">
    <property type="entry name" value="DNA repair protein MutS, domain I"/>
    <property type="match status" value="1"/>
</dbReference>
<dbReference type="GO" id="GO:0140664">
    <property type="term" value="F:ATP-dependent DNA damage sensor activity"/>
    <property type="evidence" value="ECO:0007669"/>
    <property type="project" value="InterPro"/>
</dbReference>
<dbReference type="SUPFAM" id="SSF53150">
    <property type="entry name" value="DNA repair protein MutS, domain II"/>
    <property type="match status" value="1"/>
</dbReference>
<dbReference type="Gene3D" id="1.10.1420.10">
    <property type="match status" value="2"/>
</dbReference>
<dbReference type="InterPro" id="IPR007695">
    <property type="entry name" value="DNA_mismatch_repair_MutS-lik_N"/>
</dbReference>
<evidence type="ECO:0000256" key="7">
    <source>
        <dbReference type="ARBA" id="ARBA00023204"/>
    </source>
</evidence>
<dbReference type="PANTHER" id="PTHR11361">
    <property type="entry name" value="DNA MISMATCH REPAIR PROTEIN MUTS FAMILY MEMBER"/>
    <property type="match status" value="1"/>
</dbReference>
<dbReference type="InterPro" id="IPR016151">
    <property type="entry name" value="DNA_mismatch_repair_MutS_N"/>
</dbReference>
<keyword evidence="13" id="KW-1185">Reference proteome</keyword>
<dbReference type="InterPro" id="IPR036187">
    <property type="entry name" value="DNA_mismatch_repair_MutS_sf"/>
</dbReference>
<dbReference type="Pfam" id="PF05192">
    <property type="entry name" value="MutS_III"/>
    <property type="match status" value="1"/>
</dbReference>
<dbReference type="Gene3D" id="3.40.1170.10">
    <property type="entry name" value="DNA repair protein MutS, domain I"/>
    <property type="match status" value="1"/>
</dbReference>
<evidence type="ECO:0000313" key="12">
    <source>
        <dbReference type="EMBL" id="PZX63607.1"/>
    </source>
</evidence>
<dbReference type="CDD" id="cd03284">
    <property type="entry name" value="ABC_MutS1"/>
    <property type="match status" value="1"/>
</dbReference>
<evidence type="ECO:0000256" key="9">
    <source>
        <dbReference type="HAMAP-Rule" id="MF_00096"/>
    </source>
</evidence>
<comment type="function">
    <text evidence="8 9">This protein is involved in the repair of mismatches in DNA. It is possible that it carries out the mismatch recognition step. This protein has a weak ATPase activity.</text>
</comment>
<evidence type="ECO:0000256" key="4">
    <source>
        <dbReference type="ARBA" id="ARBA00022763"/>
    </source>
</evidence>
<dbReference type="Pfam" id="PF05188">
    <property type="entry name" value="MutS_II"/>
    <property type="match status" value="1"/>
</dbReference>
<organism evidence="12 13">
    <name type="scientific">Hydrotalea sandarakina</name>
    <dbReference type="NCBI Taxonomy" id="1004304"/>
    <lineage>
        <taxon>Bacteria</taxon>
        <taxon>Pseudomonadati</taxon>
        <taxon>Bacteroidota</taxon>
        <taxon>Chitinophagia</taxon>
        <taxon>Chitinophagales</taxon>
        <taxon>Chitinophagaceae</taxon>
        <taxon>Hydrotalea</taxon>
    </lineage>
</organism>
<dbReference type="NCBIfam" id="TIGR01070">
    <property type="entry name" value="mutS1"/>
    <property type="match status" value="1"/>
</dbReference>
<dbReference type="Proteomes" id="UP000249720">
    <property type="component" value="Unassembled WGS sequence"/>
</dbReference>
<sequence>MQKSASDTPLMQQHNAIKQKYPDAILLFRVGDFYETFGADAIVASNVLGITLTKRNNGAASSSELAGFPHHALETYLHKLVKAGYRVAICDQLEDPKQAKGIVKRGVTELVTPGIATNDKLLENNSNNFLAAIHFNNNIAGVAFLDISTGEFFIAEGNTEYADKLLQSLKPAEVIFQRSYQKQFKELFGNKFYTYTLESWIFDETYAQESLLKHFQSHSLKGFGIEHLKNGIIAAGAILHYLKETEHPNLQHITTIKRIEKDDFLWMDRFTIRNLELIGSSVNEGKGLLQILDNTVSAMGARLLQRWLIFPLKNKLAIEERLDAVAFLIKETDLRHKLAQAIKQCGDVERLISKIASKKISPREVLQIAKGLQQTAIIKKQLDNCTNKYLQRLADGLNTCSVITDKILSELKDPPPITAQKGDLIQSGINKELDELRSIASGGKSYLLNLQQKEADATGITSLKIGFNNVFGYYLEVTNAHKNKVPNHWIRKQTLTNAERYITPELKEYEEKIVGAEEKMLALETQLFDALLNALQDYIAPIQVNGTTLAIIDCLICFAENALKYHYHQPIIHDGLTLQLLDSRHPVIERNLPAGETYIPNDITLDPDNQQIIILTGPNMSGKSAILRQTALITLMAHMGSFVPATEASIPLTDKIFTRVGASDNLSGGESTFMVEMNETASIINNLSERSLVLLDEIGRGTSTYDGISIAWSMVEYLHNSVYKPKTLFATHYHELNALEHHLPGVKNFHITNRETGNKVIFLRKLAPGGSTHSFGIHVAKMAGMPPELIARANEILQQLEGKELQQETQIYHNNPLPTVRSGKPKPTTQLQLSIFDAHTETFEGIRKMLENIDINRLTPVEALMKLNEIKNMLH</sequence>
<dbReference type="InterPro" id="IPR007860">
    <property type="entry name" value="DNA_mmatch_repair_MutS_con_dom"/>
</dbReference>
<keyword evidence="3 9" id="KW-0547">Nucleotide-binding</keyword>
<dbReference type="Pfam" id="PF00488">
    <property type="entry name" value="MutS_V"/>
    <property type="match status" value="1"/>
</dbReference>
<evidence type="ECO:0000256" key="8">
    <source>
        <dbReference type="ARBA" id="ARBA00024647"/>
    </source>
</evidence>
<dbReference type="OrthoDB" id="9802448at2"/>
<keyword evidence="5 9" id="KW-0067">ATP-binding</keyword>
<dbReference type="InterPro" id="IPR000432">
    <property type="entry name" value="DNA_mismatch_repair_MutS_C"/>
</dbReference>
<feature type="binding site" evidence="9">
    <location>
        <begin position="617"/>
        <end position="624"/>
    </location>
    <ligand>
        <name>ATP</name>
        <dbReference type="ChEBI" id="CHEBI:30616"/>
    </ligand>
</feature>
<dbReference type="GO" id="GO:0030983">
    <property type="term" value="F:mismatched DNA binding"/>
    <property type="evidence" value="ECO:0007669"/>
    <property type="project" value="InterPro"/>
</dbReference>
<dbReference type="EMBL" id="QKZV01000003">
    <property type="protein sequence ID" value="PZX63607.1"/>
    <property type="molecule type" value="Genomic_DNA"/>
</dbReference>
<evidence type="ECO:0000256" key="1">
    <source>
        <dbReference type="ARBA" id="ARBA00006271"/>
    </source>
</evidence>
<dbReference type="Pfam" id="PF01624">
    <property type="entry name" value="MutS_I"/>
    <property type="match status" value="1"/>
</dbReference>
<keyword evidence="7 9" id="KW-0234">DNA repair</keyword>
<dbReference type="InterPro" id="IPR005748">
    <property type="entry name" value="DNA_mismatch_repair_MutS"/>
</dbReference>
<dbReference type="FunFam" id="3.40.50.300:FF:000870">
    <property type="entry name" value="MutS protein homolog 4"/>
    <property type="match status" value="1"/>
</dbReference>
<dbReference type="PROSITE" id="PS00486">
    <property type="entry name" value="DNA_MISMATCH_REPAIR_2"/>
    <property type="match status" value="1"/>
</dbReference>
<evidence type="ECO:0000259" key="11">
    <source>
        <dbReference type="PROSITE" id="PS00486"/>
    </source>
</evidence>
<gene>
    <name evidence="9" type="primary">mutS</name>
    <name evidence="12" type="ORF">LX80_01258</name>
</gene>
<comment type="similarity">
    <text evidence="1 9 10">Belongs to the DNA mismatch repair MutS family.</text>
</comment>
<dbReference type="GO" id="GO:0005829">
    <property type="term" value="C:cytosol"/>
    <property type="evidence" value="ECO:0007669"/>
    <property type="project" value="TreeGrafter"/>
</dbReference>
<dbReference type="Gene3D" id="3.40.50.300">
    <property type="entry name" value="P-loop containing nucleotide triphosphate hydrolases"/>
    <property type="match status" value="1"/>
</dbReference>
<dbReference type="SUPFAM" id="SSF48334">
    <property type="entry name" value="DNA repair protein MutS, domain III"/>
    <property type="match status" value="1"/>
</dbReference>
<evidence type="ECO:0000256" key="5">
    <source>
        <dbReference type="ARBA" id="ARBA00022840"/>
    </source>
</evidence>
<dbReference type="Gene3D" id="3.30.420.110">
    <property type="entry name" value="MutS, connector domain"/>
    <property type="match status" value="1"/>
</dbReference>
<dbReference type="InterPro" id="IPR017261">
    <property type="entry name" value="DNA_mismatch_repair_MutS/MSH"/>
</dbReference>
<dbReference type="InterPro" id="IPR045076">
    <property type="entry name" value="MutS"/>
</dbReference>
<evidence type="ECO:0000313" key="13">
    <source>
        <dbReference type="Proteomes" id="UP000249720"/>
    </source>
</evidence>
<dbReference type="InterPro" id="IPR027417">
    <property type="entry name" value="P-loop_NTPase"/>
</dbReference>
<dbReference type="NCBIfam" id="NF003810">
    <property type="entry name" value="PRK05399.1"/>
    <property type="match status" value="1"/>
</dbReference>
<dbReference type="SUPFAM" id="SSF52540">
    <property type="entry name" value="P-loop containing nucleoside triphosphate hydrolases"/>
    <property type="match status" value="1"/>
</dbReference>
<comment type="caution">
    <text evidence="12">The sequence shown here is derived from an EMBL/GenBank/DDBJ whole genome shotgun (WGS) entry which is preliminary data.</text>
</comment>
<evidence type="ECO:0000256" key="3">
    <source>
        <dbReference type="ARBA" id="ARBA00022741"/>
    </source>
</evidence>
<dbReference type="PANTHER" id="PTHR11361:SF34">
    <property type="entry name" value="DNA MISMATCH REPAIR PROTEIN MSH1, MITOCHONDRIAL"/>
    <property type="match status" value="1"/>
</dbReference>
<dbReference type="SMART" id="SM00534">
    <property type="entry name" value="MUTSac"/>
    <property type="match status" value="1"/>
</dbReference>
<evidence type="ECO:0000256" key="6">
    <source>
        <dbReference type="ARBA" id="ARBA00023125"/>
    </source>
</evidence>
<keyword evidence="4 9" id="KW-0227">DNA damage</keyword>
<keyword evidence="6 9" id="KW-0238">DNA-binding</keyword>
<dbReference type="InterPro" id="IPR007861">
    <property type="entry name" value="DNA_mismatch_repair_MutS_clamp"/>
</dbReference>
<dbReference type="InterPro" id="IPR007696">
    <property type="entry name" value="DNA_mismatch_repair_MutS_core"/>
</dbReference>
<feature type="domain" description="DNA mismatch repair proteins mutS family" evidence="11">
    <location>
        <begin position="691"/>
        <end position="707"/>
    </location>
</feature>
<dbReference type="SMART" id="SM00533">
    <property type="entry name" value="MUTSd"/>
    <property type="match status" value="1"/>
</dbReference>
<evidence type="ECO:0000256" key="10">
    <source>
        <dbReference type="RuleBase" id="RU003756"/>
    </source>
</evidence>
<protein>
    <recommendedName>
        <fullName evidence="2 9">DNA mismatch repair protein MutS</fullName>
    </recommendedName>
</protein>
<dbReference type="RefSeq" id="WP_111294363.1">
    <property type="nucleotide sequence ID" value="NZ_QKZV01000003.1"/>
</dbReference>
<dbReference type="InterPro" id="IPR036678">
    <property type="entry name" value="MutS_con_dom_sf"/>
</dbReference>
<dbReference type="HAMAP" id="MF_00096">
    <property type="entry name" value="MutS"/>
    <property type="match status" value="1"/>
</dbReference>
<dbReference type="Pfam" id="PF05190">
    <property type="entry name" value="MutS_IV"/>
    <property type="match status" value="1"/>
</dbReference>
<proteinExistence type="inferred from homology"/>
<dbReference type="AlphaFoldDB" id="A0A2W7S939"/>
<dbReference type="GO" id="GO:0003684">
    <property type="term" value="F:damaged DNA binding"/>
    <property type="evidence" value="ECO:0007669"/>
    <property type="project" value="UniProtKB-UniRule"/>
</dbReference>
<dbReference type="FunFam" id="3.40.1170.10:FF:000001">
    <property type="entry name" value="DNA mismatch repair protein MutS"/>
    <property type="match status" value="1"/>
</dbReference>
<dbReference type="GO" id="GO:0005524">
    <property type="term" value="F:ATP binding"/>
    <property type="evidence" value="ECO:0007669"/>
    <property type="project" value="UniProtKB-UniRule"/>
</dbReference>